<protein>
    <submittedName>
        <fullName evidence="2">Uncharacterized protein</fullName>
    </submittedName>
</protein>
<accession>A0ABN3ER57</accession>
<reference evidence="2 3" key="1">
    <citation type="journal article" date="2019" name="Int. J. Syst. Evol. Microbiol.">
        <title>The Global Catalogue of Microorganisms (GCM) 10K type strain sequencing project: providing services to taxonomists for standard genome sequencing and annotation.</title>
        <authorList>
            <consortium name="The Broad Institute Genomics Platform"/>
            <consortium name="The Broad Institute Genome Sequencing Center for Infectious Disease"/>
            <person name="Wu L."/>
            <person name="Ma J."/>
        </authorList>
    </citation>
    <scope>NUCLEOTIDE SEQUENCE [LARGE SCALE GENOMIC DNA]</scope>
    <source>
        <strain evidence="2 3">JCM 7356</strain>
    </source>
</reference>
<evidence type="ECO:0000256" key="1">
    <source>
        <dbReference type="SAM" id="MobiDB-lite"/>
    </source>
</evidence>
<dbReference type="RefSeq" id="WP_344639715.1">
    <property type="nucleotide sequence ID" value="NZ_BAAATR010000034.1"/>
</dbReference>
<organism evidence="2 3">
    <name type="scientific">Kitasatospora cystarginea</name>
    <dbReference type="NCBI Taxonomy" id="58350"/>
    <lineage>
        <taxon>Bacteria</taxon>
        <taxon>Bacillati</taxon>
        <taxon>Actinomycetota</taxon>
        <taxon>Actinomycetes</taxon>
        <taxon>Kitasatosporales</taxon>
        <taxon>Streptomycetaceae</taxon>
        <taxon>Kitasatospora</taxon>
    </lineage>
</organism>
<dbReference type="Proteomes" id="UP001500305">
    <property type="component" value="Unassembled WGS sequence"/>
</dbReference>
<gene>
    <name evidence="2" type="ORF">GCM10010430_60640</name>
</gene>
<feature type="compositionally biased region" description="Low complexity" evidence="1">
    <location>
        <begin position="53"/>
        <end position="70"/>
    </location>
</feature>
<dbReference type="EMBL" id="BAAATR010000034">
    <property type="protein sequence ID" value="GAA2267315.1"/>
    <property type="molecule type" value="Genomic_DNA"/>
</dbReference>
<evidence type="ECO:0000313" key="2">
    <source>
        <dbReference type="EMBL" id="GAA2267315.1"/>
    </source>
</evidence>
<feature type="region of interest" description="Disordered" evidence="1">
    <location>
        <begin position="43"/>
        <end position="97"/>
    </location>
</feature>
<comment type="caution">
    <text evidence="2">The sequence shown here is derived from an EMBL/GenBank/DDBJ whole genome shotgun (WGS) entry which is preliminary data.</text>
</comment>
<sequence length="97" mass="10081">MLHPHGVEVIGLYEHERGPLVPWTTDPASRFSDHAHLWARDRGLPLQAPPPTAAAAAARATSGTIRSASAQPKGLIDPGQAPSAPVAAQPVATGRAR</sequence>
<feature type="compositionally biased region" description="Low complexity" evidence="1">
    <location>
        <begin position="78"/>
        <end position="97"/>
    </location>
</feature>
<evidence type="ECO:0000313" key="3">
    <source>
        <dbReference type="Proteomes" id="UP001500305"/>
    </source>
</evidence>
<proteinExistence type="predicted"/>
<name>A0ABN3ER57_9ACTN</name>
<keyword evidence="3" id="KW-1185">Reference proteome</keyword>